<dbReference type="OrthoDB" id="160968at2"/>
<dbReference type="SUPFAM" id="SSF140663">
    <property type="entry name" value="TTHA0068-like"/>
    <property type="match status" value="1"/>
</dbReference>
<dbReference type="PANTHER" id="PTHR34796">
    <property type="entry name" value="EXPRESSED PROTEIN"/>
    <property type="match status" value="1"/>
</dbReference>
<organism evidence="2 3">
    <name type="scientific">Mycolicibacterium chitae</name>
    <name type="common">Mycobacterium chitae</name>
    <dbReference type="NCBI Taxonomy" id="1792"/>
    <lineage>
        <taxon>Bacteria</taxon>
        <taxon>Bacillati</taxon>
        <taxon>Actinomycetota</taxon>
        <taxon>Actinomycetes</taxon>
        <taxon>Mycobacteriales</taxon>
        <taxon>Mycobacteriaceae</taxon>
        <taxon>Mycolicibacterium</taxon>
    </lineage>
</organism>
<feature type="compositionally biased region" description="Basic and acidic residues" evidence="1">
    <location>
        <begin position="1"/>
        <end position="22"/>
    </location>
</feature>
<gene>
    <name evidence="2" type="ORF">NCTC10485_02440</name>
</gene>
<evidence type="ECO:0000313" key="2">
    <source>
        <dbReference type="EMBL" id="VEG48147.1"/>
    </source>
</evidence>
<evidence type="ECO:0000256" key="1">
    <source>
        <dbReference type="SAM" id="MobiDB-lite"/>
    </source>
</evidence>
<protein>
    <submittedName>
        <fullName evidence="2">Domain of uncharacterized function (DUF309)</fullName>
    </submittedName>
</protein>
<dbReference type="EMBL" id="LR134355">
    <property type="protein sequence ID" value="VEG48147.1"/>
    <property type="molecule type" value="Genomic_DNA"/>
</dbReference>
<dbReference type="InterPro" id="IPR005500">
    <property type="entry name" value="DUF309"/>
</dbReference>
<dbReference type="Gene3D" id="1.10.3450.10">
    <property type="entry name" value="TTHA0068-like"/>
    <property type="match status" value="1"/>
</dbReference>
<evidence type="ECO:0000313" key="3">
    <source>
        <dbReference type="Proteomes" id="UP000282551"/>
    </source>
</evidence>
<dbReference type="Proteomes" id="UP000282551">
    <property type="component" value="Chromosome"/>
</dbReference>
<reference evidence="2 3" key="1">
    <citation type="submission" date="2018-12" db="EMBL/GenBank/DDBJ databases">
        <authorList>
            <consortium name="Pathogen Informatics"/>
        </authorList>
    </citation>
    <scope>NUCLEOTIDE SEQUENCE [LARGE SCALE GENOMIC DNA]</scope>
    <source>
        <strain evidence="2 3">NCTC10485</strain>
    </source>
</reference>
<accession>A0A448I6I0</accession>
<dbReference type="RefSeq" id="WP_126333985.1">
    <property type="nucleotide sequence ID" value="NZ_AP022604.1"/>
</dbReference>
<keyword evidence="3" id="KW-1185">Reference proteome</keyword>
<proteinExistence type="predicted"/>
<dbReference type="PANTHER" id="PTHR34796:SF1">
    <property type="entry name" value="EXPRESSED PROTEIN"/>
    <property type="match status" value="1"/>
</dbReference>
<dbReference type="Pfam" id="PF03745">
    <property type="entry name" value="DUF309"/>
    <property type="match status" value="1"/>
</dbReference>
<name>A0A448I6I0_MYCCI</name>
<dbReference type="InterPro" id="IPR023203">
    <property type="entry name" value="TTHA0068_sf"/>
</dbReference>
<sequence length="161" mass="17565">MADRDRDELGKARNLRPRDELGRPLPYGAEGVPRIPDDLILPPAETLTYAQDLLDRGLAFNAHEVLEAAWKNAPEAERRMWQALAQFAVGITHIQRGNPAGAVTVLRRATGGLEQTAVSDAHGVDADGLIRHGRGLIEDLLQGNDIADERLRPALRPNSTA</sequence>
<feature type="region of interest" description="Disordered" evidence="1">
    <location>
        <begin position="1"/>
        <end position="28"/>
    </location>
</feature>
<dbReference type="AlphaFoldDB" id="A0A448I6I0"/>